<feature type="domain" description="Glucose-methanol-choline oxidoreductase C-terminal" evidence="3">
    <location>
        <begin position="464"/>
        <end position="601"/>
    </location>
</feature>
<dbReference type="InterPro" id="IPR000172">
    <property type="entry name" value="GMC_OxRdtase_N"/>
</dbReference>
<dbReference type="EMBL" id="JBHFEH010000149">
    <property type="protein sequence ID" value="KAL2045375.1"/>
    <property type="molecule type" value="Genomic_DNA"/>
</dbReference>
<dbReference type="Pfam" id="PF00732">
    <property type="entry name" value="GMC_oxred_N"/>
    <property type="match status" value="1"/>
</dbReference>
<feature type="domain" description="Glucose-methanol-choline oxidoreductase N-terminal" evidence="2">
    <location>
        <begin position="13"/>
        <end position="324"/>
    </location>
</feature>
<dbReference type="InterPro" id="IPR007867">
    <property type="entry name" value="GMC_OxRtase_C"/>
</dbReference>
<reference evidence="4 5" key="1">
    <citation type="submission" date="2024-09" db="EMBL/GenBank/DDBJ databases">
        <title>Rethinking Asexuality: The Enigmatic Case of Functional Sexual Genes in Lepraria (Stereocaulaceae).</title>
        <authorList>
            <person name="Doellman M."/>
            <person name="Sun Y."/>
            <person name="Barcenas-Pena A."/>
            <person name="Lumbsch H.T."/>
            <person name="Grewe F."/>
        </authorList>
    </citation>
    <scope>NUCLEOTIDE SEQUENCE [LARGE SCALE GENOMIC DNA]</scope>
    <source>
        <strain evidence="4 5">Grewe 0041</strain>
    </source>
</reference>
<dbReference type="PANTHER" id="PTHR11552">
    <property type="entry name" value="GLUCOSE-METHANOL-CHOLINE GMC OXIDOREDUCTASE"/>
    <property type="match status" value="1"/>
</dbReference>
<dbReference type="Pfam" id="PF05199">
    <property type="entry name" value="GMC_oxred_C"/>
    <property type="match status" value="1"/>
</dbReference>
<comment type="caution">
    <text evidence="4">The sequence shown here is derived from an EMBL/GenBank/DDBJ whole genome shotgun (WGS) entry which is preliminary data.</text>
</comment>
<dbReference type="PIRSF" id="PIRSF000137">
    <property type="entry name" value="Alcohol_oxidase"/>
    <property type="match status" value="1"/>
</dbReference>
<comment type="similarity">
    <text evidence="1">Belongs to the GMC oxidoreductase family.</text>
</comment>
<keyword evidence="5" id="KW-1185">Reference proteome</keyword>
<protein>
    <submittedName>
        <fullName evidence="4">Uncharacterized protein</fullName>
    </submittedName>
</protein>
<dbReference type="InterPro" id="IPR012132">
    <property type="entry name" value="GMC_OxRdtase"/>
</dbReference>
<dbReference type="InterPro" id="IPR036188">
    <property type="entry name" value="FAD/NAD-bd_sf"/>
</dbReference>
<evidence type="ECO:0000313" key="5">
    <source>
        <dbReference type="Proteomes" id="UP001590951"/>
    </source>
</evidence>
<dbReference type="SUPFAM" id="SSF54373">
    <property type="entry name" value="FAD-linked reductases, C-terminal domain"/>
    <property type="match status" value="1"/>
</dbReference>
<dbReference type="PANTHER" id="PTHR11552:SF210">
    <property type="entry name" value="GLUCOSE-METHANOL-CHOLINE OXIDOREDUCTASE N-TERMINAL DOMAIN-CONTAINING PROTEIN-RELATED"/>
    <property type="match status" value="1"/>
</dbReference>
<organism evidence="4 5">
    <name type="scientific">Lepraria finkii</name>
    <dbReference type="NCBI Taxonomy" id="1340010"/>
    <lineage>
        <taxon>Eukaryota</taxon>
        <taxon>Fungi</taxon>
        <taxon>Dikarya</taxon>
        <taxon>Ascomycota</taxon>
        <taxon>Pezizomycotina</taxon>
        <taxon>Lecanoromycetes</taxon>
        <taxon>OSLEUM clade</taxon>
        <taxon>Lecanoromycetidae</taxon>
        <taxon>Lecanorales</taxon>
        <taxon>Lecanorineae</taxon>
        <taxon>Stereocaulaceae</taxon>
        <taxon>Lepraria</taxon>
    </lineage>
</organism>
<gene>
    <name evidence="4" type="ORF">ABVK25_012155</name>
</gene>
<dbReference type="Proteomes" id="UP001590951">
    <property type="component" value="Unassembled WGS sequence"/>
</dbReference>
<evidence type="ECO:0000259" key="2">
    <source>
        <dbReference type="Pfam" id="PF00732"/>
    </source>
</evidence>
<evidence type="ECO:0000313" key="4">
    <source>
        <dbReference type="EMBL" id="KAL2045375.1"/>
    </source>
</evidence>
<dbReference type="SUPFAM" id="SSF51905">
    <property type="entry name" value="FAD/NAD(P)-binding domain"/>
    <property type="match status" value="1"/>
</dbReference>
<proteinExistence type="inferred from homology"/>
<accession>A0ABR4AJN6</accession>
<sequence>MAQDASSIEDEAFDFIIIGGGTAGLVLANRLTIDPKVSVLVIEAGADRLKDPKVTTPGLVSLMYDDPKYDWSFHTLPQENLYGKRVSHSRGKVVGGSSAINVLALIYPAQSSIDAWAKLGNKGWDWETLAPYYRKFHTFNAPSDETTEALATSYIDEAIQGKSGPIQSCFPEFHGPLGKAWPETFKNLNFALTSDPLSGQSTGGFTFLSSVDPRTRERSHAGSAYYAPIVDRPNLHLLTDTLVEKIVFAKSETATVTATGVQFTHKGSCQVRKARNEVLLCAGVFNSPQILELSGVGSSKLLQSHGINVVVESLNVGENLQDHPMTGMSFEVVDGLATRDMVRDPKIIKGAMEAYQSSRKGPMSSTAHSVASLPVVEFLSEKGRSELDQLLDTCARASATPESPPFQSSQHAIIRSILKSPNEGSIIIGLSNGQMHFNKALQKDIWGITDPGNFMSFLVALAHPFSRGTVHISSPSPSDPPAIDPRYLSHPMDVEILARHLRFIPTIAETQPLASLVKEGGRRLPENMDISSIDAAKEHCKRNLITNNHPCGTCAMLPYEKGGVVDERLRVFGVQGLRVVDASVFPMIPRGNIQSSVYAVAERAADLIKEDWQ</sequence>
<dbReference type="Gene3D" id="3.50.50.60">
    <property type="entry name" value="FAD/NAD(P)-binding domain"/>
    <property type="match status" value="1"/>
</dbReference>
<dbReference type="Gene3D" id="3.30.560.10">
    <property type="entry name" value="Glucose Oxidase, domain 3"/>
    <property type="match status" value="1"/>
</dbReference>
<evidence type="ECO:0000259" key="3">
    <source>
        <dbReference type="Pfam" id="PF05199"/>
    </source>
</evidence>
<evidence type="ECO:0000256" key="1">
    <source>
        <dbReference type="ARBA" id="ARBA00010790"/>
    </source>
</evidence>
<name>A0ABR4AJN6_9LECA</name>